<evidence type="ECO:0000256" key="2">
    <source>
        <dbReference type="SAM" id="MobiDB-lite"/>
    </source>
</evidence>
<dbReference type="SUPFAM" id="SSF49562">
    <property type="entry name" value="C2 domain (Calcium/lipid-binding domain, CaLB)"/>
    <property type="match status" value="1"/>
</dbReference>
<dbReference type="KEGG" id="aten:116299922"/>
<evidence type="ECO:0000259" key="3">
    <source>
        <dbReference type="SMART" id="SM00239"/>
    </source>
</evidence>
<evidence type="ECO:0000256" key="1">
    <source>
        <dbReference type="SAM" id="Coils"/>
    </source>
</evidence>
<dbReference type="SMART" id="SM00429">
    <property type="entry name" value="IPT"/>
    <property type="match status" value="1"/>
</dbReference>
<dbReference type="InterPro" id="IPR002909">
    <property type="entry name" value="IPT_dom"/>
</dbReference>
<dbReference type="SUPFAM" id="SSF81296">
    <property type="entry name" value="E set domains"/>
    <property type="match status" value="1"/>
</dbReference>
<evidence type="ECO:0000313" key="5">
    <source>
        <dbReference type="Proteomes" id="UP000515163"/>
    </source>
</evidence>
<organism evidence="5 6">
    <name type="scientific">Actinia tenebrosa</name>
    <name type="common">Australian red waratah sea anemone</name>
    <dbReference type="NCBI Taxonomy" id="6105"/>
    <lineage>
        <taxon>Eukaryota</taxon>
        <taxon>Metazoa</taxon>
        <taxon>Cnidaria</taxon>
        <taxon>Anthozoa</taxon>
        <taxon>Hexacorallia</taxon>
        <taxon>Actiniaria</taxon>
        <taxon>Actiniidae</taxon>
        <taxon>Actinia</taxon>
    </lineage>
</organism>
<dbReference type="OrthoDB" id="26242at2759"/>
<dbReference type="InterPro" id="IPR014756">
    <property type="entry name" value="Ig_E-set"/>
</dbReference>
<feature type="coiled-coil region" evidence="1">
    <location>
        <begin position="331"/>
        <end position="358"/>
    </location>
</feature>
<dbReference type="Pfam" id="PF01833">
    <property type="entry name" value="TIG"/>
    <property type="match status" value="1"/>
</dbReference>
<evidence type="ECO:0000313" key="6">
    <source>
        <dbReference type="RefSeq" id="XP_031564502.1"/>
    </source>
</evidence>
<sequence>MEPQEVKVVVYAARNLQSKREDVCCASVVFGIGKEKFRTEVVKENNPTWNEESVIKLGKAAPLVFTVFDKEDVLGTVTVPLAQIPSAAHRRRWMPLTNKNAPSNGDLCLDCWVVSFRKSTATWTSAFKTSFLPSSMIKDRSKRRQSIEMASISLKGSHSQENLYTDLTLKPASDKDLKRTDSGNLTRPLPPPPLVNGDVPSIADTKQKFAFSFRPRLTPTLGQIMSGSGPPEITVVTPKCGPASGGTKITIRGANLGTSKDDILSLSINGSDVRSTMEWHSPAKLTCKTKPWGGSGPVAVVTKTGGRGTSMVKFTFQEEKAEKIKDNKVPRHQLLEELTRLRHEVHELSDEKEALQKYIDDMMVTLMEKCPELKLRANFCIIIIIATHQGGIYMIRPQDRHDNLQN</sequence>
<dbReference type="InterPro" id="IPR000008">
    <property type="entry name" value="C2_dom"/>
</dbReference>
<name>A0A6P8IDR1_ACTTE</name>
<feature type="domain" description="IPT/TIG" evidence="4">
    <location>
        <begin position="230"/>
        <end position="317"/>
    </location>
</feature>
<dbReference type="InterPro" id="IPR035892">
    <property type="entry name" value="C2_domain_sf"/>
</dbReference>
<gene>
    <name evidence="6" type="primary">LOC116299922</name>
</gene>
<feature type="domain" description="C2" evidence="3">
    <location>
        <begin position="5"/>
        <end position="93"/>
    </location>
</feature>
<dbReference type="CDD" id="cd00030">
    <property type="entry name" value="C2"/>
    <property type="match status" value="1"/>
</dbReference>
<feature type="region of interest" description="Disordered" evidence="2">
    <location>
        <begin position="168"/>
        <end position="198"/>
    </location>
</feature>
<evidence type="ECO:0000259" key="4">
    <source>
        <dbReference type="SMART" id="SM00429"/>
    </source>
</evidence>
<keyword evidence="5" id="KW-1185">Reference proteome</keyword>
<proteinExistence type="predicted"/>
<keyword evidence="1" id="KW-0175">Coiled coil</keyword>
<dbReference type="Gene3D" id="2.60.40.150">
    <property type="entry name" value="C2 domain"/>
    <property type="match status" value="1"/>
</dbReference>
<dbReference type="Proteomes" id="UP000515163">
    <property type="component" value="Unplaced"/>
</dbReference>
<dbReference type="AlphaFoldDB" id="A0A6P8IDR1"/>
<accession>A0A6P8IDR1</accession>
<dbReference type="SMART" id="SM00239">
    <property type="entry name" value="C2"/>
    <property type="match status" value="1"/>
</dbReference>
<dbReference type="CDD" id="cd00102">
    <property type="entry name" value="IPT"/>
    <property type="match status" value="1"/>
</dbReference>
<dbReference type="RefSeq" id="XP_031564502.1">
    <property type="nucleotide sequence ID" value="XM_031708642.1"/>
</dbReference>
<feature type="compositionally biased region" description="Basic and acidic residues" evidence="2">
    <location>
        <begin position="172"/>
        <end position="181"/>
    </location>
</feature>
<dbReference type="Pfam" id="PF00168">
    <property type="entry name" value="C2"/>
    <property type="match status" value="1"/>
</dbReference>
<protein>
    <submittedName>
        <fullName evidence="6">Uncharacterized protein LOC116299922 isoform X1</fullName>
    </submittedName>
</protein>
<dbReference type="Gene3D" id="2.60.40.10">
    <property type="entry name" value="Immunoglobulins"/>
    <property type="match status" value="1"/>
</dbReference>
<dbReference type="GeneID" id="116299922"/>
<dbReference type="InterPro" id="IPR013783">
    <property type="entry name" value="Ig-like_fold"/>
</dbReference>
<reference evidence="6" key="1">
    <citation type="submission" date="2025-08" db="UniProtKB">
        <authorList>
            <consortium name="RefSeq"/>
        </authorList>
    </citation>
    <scope>IDENTIFICATION</scope>
    <source>
        <tissue evidence="6">Tentacle</tissue>
    </source>
</reference>
<dbReference type="InParanoid" id="A0A6P8IDR1"/>